<dbReference type="NCBIfam" id="TIGR00254">
    <property type="entry name" value="GGDEF"/>
    <property type="match status" value="1"/>
</dbReference>
<dbReference type="PROSITE" id="PS50883">
    <property type="entry name" value="EAL"/>
    <property type="match status" value="1"/>
</dbReference>
<dbReference type="Pfam" id="PF00571">
    <property type="entry name" value="CBS"/>
    <property type="match status" value="1"/>
</dbReference>
<evidence type="ECO:0000256" key="1">
    <source>
        <dbReference type="PROSITE-ProRule" id="PRU00703"/>
    </source>
</evidence>
<evidence type="ECO:0000313" key="5">
    <source>
        <dbReference type="EMBL" id="MFD2234213.1"/>
    </source>
</evidence>
<organism evidence="5 6">
    <name type="scientific">Phaeospirillum tilakii</name>
    <dbReference type="NCBI Taxonomy" id="741673"/>
    <lineage>
        <taxon>Bacteria</taxon>
        <taxon>Pseudomonadati</taxon>
        <taxon>Pseudomonadota</taxon>
        <taxon>Alphaproteobacteria</taxon>
        <taxon>Rhodospirillales</taxon>
        <taxon>Rhodospirillaceae</taxon>
        <taxon>Phaeospirillum</taxon>
    </lineage>
</organism>
<feature type="domain" description="GGDEF" evidence="3">
    <location>
        <begin position="416"/>
        <end position="550"/>
    </location>
</feature>
<dbReference type="Gene3D" id="3.10.580.10">
    <property type="entry name" value="CBS-domain"/>
    <property type="match status" value="1"/>
</dbReference>
<accession>A0ABW5CBI8</accession>
<sequence>MVSYRDLDVAFQAIVNIHSGQCFGHEVLVRGWETVGAESAEALFAAAAADGSLIDLEVAIRHRVVARAPDSPVLTGGALFVNLDPRAAEALDTVMAATRGLLQVGFAHIVTEIVGLDGTAGPALYPPATMRRQGGMVAVDRFGASADSFNLLIGCDPDFIKIDRAFIRGIDADARKRVVLAQLVGMARTLGIEVIAVGVETGRELTVCRELGLDLVQGFHIAPPTGDLAALAPVYARIDALAQHERRRRQIDQRWVSQQMNPVPAIMVDAPVRDMFDRFARDRNTTHVPVVDRSGRPLGIIRESDLKNYAYSAFGKDLIANKALGRKLQDFLVRCPIADIATPLDQMLAIYAAVEDAEGILITEHMIYHGFLTARSLIRAMHEKTLARARDENPLTKLPGNVLIEEYVADCVASGEGAVLAYIDFDNFKPFNDTYGFRQGDRAILLFAELCRKSAVPGRWFVGHIGGDDFFIAIKGGDAETAVAAIGGLIGRFASDAESFYDHEARARRCIVAQDRDGNTKRFPLLSASAVLAVLAPGSDGVSTDEISAAIARYKKPAKLSPDKMVVVPLAAPSAPATLEPA</sequence>
<name>A0ABW5CBI8_9PROT</name>
<proteinExistence type="predicted"/>
<dbReference type="SMART" id="SM00052">
    <property type="entry name" value="EAL"/>
    <property type="match status" value="1"/>
</dbReference>
<dbReference type="CDD" id="cd01948">
    <property type="entry name" value="EAL"/>
    <property type="match status" value="1"/>
</dbReference>
<dbReference type="SUPFAM" id="SSF54631">
    <property type="entry name" value="CBS-domain pair"/>
    <property type="match status" value="1"/>
</dbReference>
<dbReference type="PROSITE" id="PS51371">
    <property type="entry name" value="CBS"/>
    <property type="match status" value="1"/>
</dbReference>
<dbReference type="SUPFAM" id="SSF55073">
    <property type="entry name" value="Nucleotide cyclase"/>
    <property type="match status" value="1"/>
</dbReference>
<dbReference type="SUPFAM" id="SSF141868">
    <property type="entry name" value="EAL domain-like"/>
    <property type="match status" value="1"/>
</dbReference>
<dbReference type="RefSeq" id="WP_377316208.1">
    <property type="nucleotide sequence ID" value="NZ_JBHUIY010000018.1"/>
</dbReference>
<evidence type="ECO:0000259" key="4">
    <source>
        <dbReference type="PROSITE" id="PS51371"/>
    </source>
</evidence>
<dbReference type="SMART" id="SM00267">
    <property type="entry name" value="GGDEF"/>
    <property type="match status" value="1"/>
</dbReference>
<protein>
    <submittedName>
        <fullName evidence="5">Bifunctional diguanylate cyclase/phosphodiesterase</fullName>
        <ecNumber evidence="5">2.7.7.65</ecNumber>
        <ecNumber evidence="5">3.1.4.52</ecNumber>
    </submittedName>
</protein>
<keyword evidence="5" id="KW-0808">Transferase</keyword>
<dbReference type="EC" id="2.7.7.65" evidence="5"/>
<dbReference type="InterPro" id="IPR001633">
    <property type="entry name" value="EAL_dom"/>
</dbReference>
<dbReference type="InterPro" id="IPR000160">
    <property type="entry name" value="GGDEF_dom"/>
</dbReference>
<feature type="domain" description="CBS" evidence="4">
    <location>
        <begin position="259"/>
        <end position="318"/>
    </location>
</feature>
<dbReference type="InterPro" id="IPR046342">
    <property type="entry name" value="CBS_dom_sf"/>
</dbReference>
<dbReference type="InterPro" id="IPR043128">
    <property type="entry name" value="Rev_trsase/Diguanyl_cyclase"/>
</dbReference>
<dbReference type="InterPro" id="IPR050706">
    <property type="entry name" value="Cyclic-di-GMP_PDE-like"/>
</dbReference>
<dbReference type="CDD" id="cd01949">
    <property type="entry name" value="GGDEF"/>
    <property type="match status" value="1"/>
</dbReference>
<evidence type="ECO:0000259" key="3">
    <source>
        <dbReference type="PROSITE" id="PS50887"/>
    </source>
</evidence>
<keyword evidence="1" id="KW-0129">CBS domain</keyword>
<dbReference type="Pfam" id="PF00990">
    <property type="entry name" value="GGDEF"/>
    <property type="match status" value="1"/>
</dbReference>
<feature type="domain" description="EAL" evidence="2">
    <location>
        <begin position="1"/>
        <end position="238"/>
    </location>
</feature>
<dbReference type="Gene3D" id="3.30.70.270">
    <property type="match status" value="1"/>
</dbReference>
<dbReference type="PROSITE" id="PS50887">
    <property type="entry name" value="GGDEF"/>
    <property type="match status" value="1"/>
</dbReference>
<dbReference type="PANTHER" id="PTHR33121">
    <property type="entry name" value="CYCLIC DI-GMP PHOSPHODIESTERASE PDEF"/>
    <property type="match status" value="1"/>
</dbReference>
<dbReference type="EMBL" id="JBHUIY010000018">
    <property type="protein sequence ID" value="MFD2234213.1"/>
    <property type="molecule type" value="Genomic_DNA"/>
</dbReference>
<keyword evidence="6" id="KW-1185">Reference proteome</keyword>
<reference evidence="6" key="1">
    <citation type="journal article" date="2019" name="Int. J. Syst. Evol. Microbiol.">
        <title>The Global Catalogue of Microorganisms (GCM) 10K type strain sequencing project: providing services to taxonomists for standard genome sequencing and annotation.</title>
        <authorList>
            <consortium name="The Broad Institute Genomics Platform"/>
            <consortium name="The Broad Institute Genome Sequencing Center for Infectious Disease"/>
            <person name="Wu L."/>
            <person name="Ma J."/>
        </authorList>
    </citation>
    <scope>NUCLEOTIDE SEQUENCE [LARGE SCALE GENOMIC DNA]</scope>
    <source>
        <strain evidence="6">KCTC 15012</strain>
    </source>
</reference>
<dbReference type="EC" id="3.1.4.52" evidence="5"/>
<dbReference type="Gene3D" id="3.20.20.450">
    <property type="entry name" value="EAL domain"/>
    <property type="match status" value="1"/>
</dbReference>
<dbReference type="GO" id="GO:0052621">
    <property type="term" value="F:diguanylate cyclase activity"/>
    <property type="evidence" value="ECO:0007669"/>
    <property type="project" value="UniProtKB-EC"/>
</dbReference>
<comment type="caution">
    <text evidence="5">The sequence shown here is derived from an EMBL/GenBank/DDBJ whole genome shotgun (WGS) entry which is preliminary data.</text>
</comment>
<dbReference type="PANTHER" id="PTHR33121:SF76">
    <property type="entry name" value="SIGNALING PROTEIN"/>
    <property type="match status" value="1"/>
</dbReference>
<dbReference type="InterPro" id="IPR000644">
    <property type="entry name" value="CBS_dom"/>
</dbReference>
<dbReference type="InterPro" id="IPR029787">
    <property type="entry name" value="Nucleotide_cyclase"/>
</dbReference>
<dbReference type="Proteomes" id="UP001597296">
    <property type="component" value="Unassembled WGS sequence"/>
</dbReference>
<gene>
    <name evidence="5" type="ORF">ACFSNB_10380</name>
</gene>
<evidence type="ECO:0000259" key="2">
    <source>
        <dbReference type="PROSITE" id="PS50883"/>
    </source>
</evidence>
<dbReference type="GO" id="GO:0071111">
    <property type="term" value="F:cyclic-guanylate-specific phosphodiesterase activity"/>
    <property type="evidence" value="ECO:0007669"/>
    <property type="project" value="UniProtKB-EC"/>
</dbReference>
<keyword evidence="5" id="KW-0378">Hydrolase</keyword>
<dbReference type="Pfam" id="PF00563">
    <property type="entry name" value="EAL"/>
    <property type="match status" value="1"/>
</dbReference>
<dbReference type="InterPro" id="IPR035919">
    <property type="entry name" value="EAL_sf"/>
</dbReference>
<keyword evidence="5" id="KW-0548">Nucleotidyltransferase</keyword>
<evidence type="ECO:0000313" key="6">
    <source>
        <dbReference type="Proteomes" id="UP001597296"/>
    </source>
</evidence>